<evidence type="ECO:0000256" key="3">
    <source>
        <dbReference type="ARBA" id="ARBA00005201"/>
    </source>
</evidence>
<dbReference type="GO" id="GO:0006747">
    <property type="term" value="P:FAD biosynthetic process"/>
    <property type="evidence" value="ECO:0007669"/>
    <property type="project" value="UniProtKB-UniPathway"/>
</dbReference>
<gene>
    <name evidence="21" type="ORF">ALP05_100172</name>
</gene>
<keyword evidence="12" id="KW-0547">Nucleotide-binding</keyword>
<evidence type="ECO:0000256" key="18">
    <source>
        <dbReference type="ARBA" id="ARBA00047880"/>
    </source>
</evidence>
<dbReference type="EC" id="2.7.1.26" evidence="5"/>
<dbReference type="InterPro" id="IPR023465">
    <property type="entry name" value="Riboflavin_kinase_dom_sf"/>
</dbReference>
<proteinExistence type="inferred from homology"/>
<dbReference type="PANTHER" id="PTHR22749:SF6">
    <property type="entry name" value="RIBOFLAVIN KINASE"/>
    <property type="match status" value="1"/>
</dbReference>
<dbReference type="NCBIfam" id="NF004159">
    <property type="entry name" value="PRK05627.1-2"/>
    <property type="match status" value="1"/>
</dbReference>
<evidence type="ECO:0000256" key="15">
    <source>
        <dbReference type="ARBA" id="ARBA00022840"/>
    </source>
</evidence>
<comment type="catalytic activity">
    <reaction evidence="19">
        <text>FMN + ATP + H(+) = FAD + diphosphate</text>
        <dbReference type="Rhea" id="RHEA:17237"/>
        <dbReference type="ChEBI" id="CHEBI:15378"/>
        <dbReference type="ChEBI" id="CHEBI:30616"/>
        <dbReference type="ChEBI" id="CHEBI:33019"/>
        <dbReference type="ChEBI" id="CHEBI:57692"/>
        <dbReference type="ChEBI" id="CHEBI:58210"/>
        <dbReference type="EC" id="2.7.7.2"/>
    </reaction>
</comment>
<keyword evidence="10 21" id="KW-0808">Transferase</keyword>
<dbReference type="SUPFAM" id="SSF82114">
    <property type="entry name" value="Riboflavin kinase-like"/>
    <property type="match status" value="1"/>
</dbReference>
<dbReference type="GO" id="GO:0003919">
    <property type="term" value="F:FMN adenylyltransferase activity"/>
    <property type="evidence" value="ECO:0007669"/>
    <property type="project" value="UniProtKB-EC"/>
</dbReference>
<comment type="catalytic activity">
    <reaction evidence="18">
        <text>riboflavin + ATP = FMN + ADP + H(+)</text>
        <dbReference type="Rhea" id="RHEA:14357"/>
        <dbReference type="ChEBI" id="CHEBI:15378"/>
        <dbReference type="ChEBI" id="CHEBI:30616"/>
        <dbReference type="ChEBI" id="CHEBI:57986"/>
        <dbReference type="ChEBI" id="CHEBI:58210"/>
        <dbReference type="ChEBI" id="CHEBI:456216"/>
        <dbReference type="EC" id="2.7.1.26"/>
    </reaction>
</comment>
<evidence type="ECO:0000256" key="8">
    <source>
        <dbReference type="ARBA" id="ARBA00022630"/>
    </source>
</evidence>
<dbReference type="InterPro" id="IPR023468">
    <property type="entry name" value="Riboflavin_kinase"/>
</dbReference>
<dbReference type="GO" id="GO:0005524">
    <property type="term" value="F:ATP binding"/>
    <property type="evidence" value="ECO:0007669"/>
    <property type="project" value="UniProtKB-KW"/>
</dbReference>
<dbReference type="NCBIfam" id="TIGR00083">
    <property type="entry name" value="ribF"/>
    <property type="match status" value="1"/>
</dbReference>
<dbReference type="InterPro" id="IPR015864">
    <property type="entry name" value="FAD_synthase"/>
</dbReference>
<dbReference type="CDD" id="cd02064">
    <property type="entry name" value="FAD_synthetase_N"/>
    <property type="match status" value="1"/>
</dbReference>
<dbReference type="FunFam" id="3.40.50.620:FF:000021">
    <property type="entry name" value="Riboflavin biosynthesis protein"/>
    <property type="match status" value="1"/>
</dbReference>
<evidence type="ECO:0000256" key="10">
    <source>
        <dbReference type="ARBA" id="ARBA00022679"/>
    </source>
</evidence>
<comment type="pathway">
    <text evidence="3">Cofactor biosynthesis; FMN biosynthesis; FMN from riboflavin (ATP route): step 1/1.</text>
</comment>
<feature type="domain" description="Riboflavin kinase" evidence="20">
    <location>
        <begin position="242"/>
        <end position="366"/>
    </location>
</feature>
<sequence>MRLSPQGFCPQGHYVGCIARVDRRFCRRTPRTFIRSWCVACRPRPCVVIIGHFMSKKCVMQLVRGLHNLRPEHRGCVATIGNFDGVHRGHQAILARLRERAVELGVPSCVVIFEPQPREFFAPETAPARLARLRDKLELLGAEGVDRVLCLSFNQRLCKLSAASFVETVLIEGLGVQHLEVGDDFRFGFDRVGDFDFLQQAGTTYGFTVEAAQTVEIDGIRVSSTKVRKALAASDFALAERMLGRPFQITGRVLHGQKLARQLGTPTANVQLKRRRVPLSGVYLVSTDIDGKAWPGVANIGVRPTVTGDGSAHLEVHLLDFAGDLYDRRLTVAFHHKLRDEQRFASLEALKTAINADVAAARAHWHG</sequence>
<evidence type="ECO:0000256" key="1">
    <source>
        <dbReference type="ARBA" id="ARBA00002121"/>
    </source>
</evidence>
<comment type="caution">
    <text evidence="21">The sequence shown here is derived from an EMBL/GenBank/DDBJ whole genome shotgun (WGS) entry which is preliminary data.</text>
</comment>
<comment type="function">
    <text evidence="1">Catalyzes the phosphorylation of riboflavin to FMN followed by the adenylation of FMN to FAD.</text>
</comment>
<dbReference type="NCBIfam" id="NF004163">
    <property type="entry name" value="PRK05627.1-6"/>
    <property type="match status" value="1"/>
</dbReference>
<evidence type="ECO:0000313" key="22">
    <source>
        <dbReference type="Proteomes" id="UP000269872"/>
    </source>
</evidence>
<dbReference type="AlphaFoldDB" id="A0A3M6F5G1"/>
<dbReference type="Gene3D" id="2.40.30.30">
    <property type="entry name" value="Riboflavin kinase-like"/>
    <property type="match status" value="1"/>
</dbReference>
<dbReference type="Pfam" id="PF06574">
    <property type="entry name" value="FAD_syn"/>
    <property type="match status" value="1"/>
</dbReference>
<dbReference type="SUPFAM" id="SSF52374">
    <property type="entry name" value="Nucleotidylyl transferase"/>
    <property type="match status" value="1"/>
</dbReference>
<dbReference type="GO" id="GO:0009398">
    <property type="term" value="P:FMN biosynthetic process"/>
    <property type="evidence" value="ECO:0007669"/>
    <property type="project" value="UniProtKB-UniPathway"/>
</dbReference>
<dbReference type="PANTHER" id="PTHR22749">
    <property type="entry name" value="RIBOFLAVIN KINASE/FMN ADENYLYLTRANSFERASE"/>
    <property type="match status" value="1"/>
</dbReference>
<evidence type="ECO:0000256" key="16">
    <source>
        <dbReference type="ARBA" id="ARBA00023268"/>
    </source>
</evidence>
<dbReference type="NCBIfam" id="NF004162">
    <property type="entry name" value="PRK05627.1-5"/>
    <property type="match status" value="1"/>
</dbReference>
<dbReference type="EMBL" id="RBUY01000081">
    <property type="protein sequence ID" value="RMV75812.1"/>
    <property type="molecule type" value="Genomic_DNA"/>
</dbReference>
<keyword evidence="9" id="KW-0288">FMN</keyword>
<evidence type="ECO:0000256" key="11">
    <source>
        <dbReference type="ARBA" id="ARBA00022695"/>
    </source>
</evidence>
<keyword evidence="16" id="KW-0511">Multifunctional enzyme</keyword>
<protein>
    <recommendedName>
        <fullName evidence="7">Bifunctional riboflavin kinase/FMN adenylyltransferase</fullName>
        <ecNumber evidence="5">2.7.1.26</ecNumber>
        <ecNumber evidence="6">2.7.7.2</ecNumber>
    </recommendedName>
    <alternativeName>
        <fullName evidence="17">Riboflavin biosynthesis protein RibF</fullName>
    </alternativeName>
</protein>
<evidence type="ECO:0000256" key="6">
    <source>
        <dbReference type="ARBA" id="ARBA00012393"/>
    </source>
</evidence>
<comment type="similarity">
    <text evidence="4">Belongs to the RibF family.</text>
</comment>
<dbReference type="InterPro" id="IPR015865">
    <property type="entry name" value="Riboflavin_kinase_bac/euk"/>
</dbReference>
<dbReference type="Proteomes" id="UP000269872">
    <property type="component" value="Unassembled WGS sequence"/>
</dbReference>
<dbReference type="InterPro" id="IPR014729">
    <property type="entry name" value="Rossmann-like_a/b/a_fold"/>
</dbReference>
<dbReference type="EC" id="2.7.7.2" evidence="6"/>
<dbReference type="UniPathway" id="UPA00276">
    <property type="reaction ID" value="UER00406"/>
</dbReference>
<evidence type="ECO:0000256" key="2">
    <source>
        <dbReference type="ARBA" id="ARBA00004726"/>
    </source>
</evidence>
<evidence type="ECO:0000256" key="12">
    <source>
        <dbReference type="ARBA" id="ARBA00022741"/>
    </source>
</evidence>
<organism evidence="21 22">
    <name type="scientific">Pseudomonas caricapapayae</name>
    <dbReference type="NCBI Taxonomy" id="46678"/>
    <lineage>
        <taxon>Bacteria</taxon>
        <taxon>Pseudomonadati</taxon>
        <taxon>Pseudomonadota</taxon>
        <taxon>Gammaproteobacteria</taxon>
        <taxon>Pseudomonadales</taxon>
        <taxon>Pseudomonadaceae</taxon>
        <taxon>Pseudomonas</taxon>
    </lineage>
</organism>
<evidence type="ECO:0000256" key="5">
    <source>
        <dbReference type="ARBA" id="ARBA00012105"/>
    </source>
</evidence>
<keyword evidence="13 21" id="KW-0418">Kinase</keyword>
<dbReference type="SMART" id="SM00904">
    <property type="entry name" value="Flavokinase"/>
    <property type="match status" value="1"/>
</dbReference>
<keyword evidence="14" id="KW-0274">FAD</keyword>
<dbReference type="GO" id="GO:0008531">
    <property type="term" value="F:riboflavin kinase activity"/>
    <property type="evidence" value="ECO:0007669"/>
    <property type="project" value="UniProtKB-EC"/>
</dbReference>
<keyword evidence="15" id="KW-0067">ATP-binding</keyword>
<evidence type="ECO:0000256" key="7">
    <source>
        <dbReference type="ARBA" id="ARBA00018483"/>
    </source>
</evidence>
<evidence type="ECO:0000256" key="4">
    <source>
        <dbReference type="ARBA" id="ARBA00010214"/>
    </source>
</evidence>
<evidence type="ECO:0000256" key="14">
    <source>
        <dbReference type="ARBA" id="ARBA00022827"/>
    </source>
</evidence>
<evidence type="ECO:0000256" key="19">
    <source>
        <dbReference type="ARBA" id="ARBA00049494"/>
    </source>
</evidence>
<name>A0A3M6F5G1_9PSED</name>
<dbReference type="Pfam" id="PF01687">
    <property type="entry name" value="Flavokinase"/>
    <property type="match status" value="1"/>
</dbReference>
<evidence type="ECO:0000259" key="20">
    <source>
        <dbReference type="SMART" id="SM00904"/>
    </source>
</evidence>
<evidence type="ECO:0000256" key="13">
    <source>
        <dbReference type="ARBA" id="ARBA00022777"/>
    </source>
</evidence>
<keyword evidence="11 21" id="KW-0548">Nucleotidyltransferase</keyword>
<dbReference type="GO" id="GO:0009231">
    <property type="term" value="P:riboflavin biosynthetic process"/>
    <property type="evidence" value="ECO:0007669"/>
    <property type="project" value="InterPro"/>
</dbReference>
<comment type="pathway">
    <text evidence="2">Cofactor biosynthesis; FAD biosynthesis; FAD from FMN: step 1/1.</text>
</comment>
<dbReference type="Gene3D" id="3.40.50.620">
    <property type="entry name" value="HUPs"/>
    <property type="match status" value="1"/>
</dbReference>
<dbReference type="NCBIfam" id="NF004160">
    <property type="entry name" value="PRK05627.1-3"/>
    <property type="match status" value="1"/>
</dbReference>
<evidence type="ECO:0000256" key="9">
    <source>
        <dbReference type="ARBA" id="ARBA00022643"/>
    </source>
</evidence>
<keyword evidence="8" id="KW-0285">Flavoprotein</keyword>
<accession>A0A3M6F5G1</accession>
<reference evidence="21 22" key="1">
    <citation type="submission" date="2018-08" db="EMBL/GenBank/DDBJ databases">
        <title>Recombination of ecologically and evolutionarily significant loci maintains genetic cohesion in the Pseudomonas syringae species complex.</title>
        <authorList>
            <person name="Dillon M."/>
            <person name="Thakur S."/>
            <person name="Almeida R.N.D."/>
            <person name="Weir B.S."/>
            <person name="Guttman D.S."/>
        </authorList>
    </citation>
    <scope>NUCLEOTIDE SEQUENCE [LARGE SCALE GENOMIC DNA]</scope>
    <source>
        <strain evidence="21 22">ICMP 7496</strain>
    </source>
</reference>
<evidence type="ECO:0000313" key="21">
    <source>
        <dbReference type="EMBL" id="RMV75812.1"/>
    </source>
</evidence>
<evidence type="ECO:0000256" key="17">
    <source>
        <dbReference type="ARBA" id="ARBA00032176"/>
    </source>
</evidence>
<dbReference type="UniPathway" id="UPA00277">
    <property type="reaction ID" value="UER00407"/>
</dbReference>
<dbReference type="InterPro" id="IPR002606">
    <property type="entry name" value="Riboflavin_kinase_bac"/>
</dbReference>